<comment type="caution">
    <text evidence="2">The sequence shown here is derived from an EMBL/GenBank/DDBJ whole genome shotgun (WGS) entry which is preliminary data.</text>
</comment>
<keyword evidence="3" id="KW-1185">Reference proteome</keyword>
<dbReference type="Proteomes" id="UP001430455">
    <property type="component" value="Unassembled WGS sequence"/>
</dbReference>
<gene>
    <name evidence="2" type="ORF">EGH23_18165</name>
</gene>
<evidence type="ECO:0000313" key="3">
    <source>
        <dbReference type="Proteomes" id="UP001430455"/>
    </source>
</evidence>
<dbReference type="RefSeq" id="WP_220581397.1">
    <property type="nucleotide sequence ID" value="NZ_RKLT01000010.1"/>
</dbReference>
<accession>A0AAW4PFG2</accession>
<protein>
    <submittedName>
        <fullName evidence="2">Uncharacterized protein</fullName>
    </submittedName>
</protein>
<reference evidence="2 3" key="1">
    <citation type="submission" date="2021-06" db="EMBL/GenBank/DDBJ databases">
        <title>Halomicroarcula sp. a new haloarchaeum isolated from saline soil.</title>
        <authorList>
            <person name="Duran-Viseras A."/>
            <person name="Sanchez-Porro C."/>
            <person name="Ventosa A."/>
        </authorList>
    </citation>
    <scope>NUCLEOTIDE SEQUENCE [LARGE SCALE GENOMIC DNA]</scope>
    <source>
        <strain evidence="2 3">F27</strain>
    </source>
</reference>
<keyword evidence="1" id="KW-1133">Transmembrane helix</keyword>
<evidence type="ECO:0000256" key="1">
    <source>
        <dbReference type="SAM" id="Phobius"/>
    </source>
</evidence>
<proteinExistence type="predicted"/>
<sequence>MKNSHYNVTWLLTESLRIGAIVLLGFLLAHVLSLLIEGFAIELLYGIEGTLVTAIRYTTLLTALLYVVSKGVNEPTSATAFGDN</sequence>
<keyword evidence="1" id="KW-0812">Transmembrane</keyword>
<evidence type="ECO:0000313" key="2">
    <source>
        <dbReference type="EMBL" id="MBX0296807.1"/>
    </source>
</evidence>
<dbReference type="AlphaFoldDB" id="A0AAW4PFG2"/>
<keyword evidence="1" id="KW-0472">Membrane</keyword>
<feature type="transmembrane region" description="Helical" evidence="1">
    <location>
        <begin position="43"/>
        <end position="68"/>
    </location>
</feature>
<dbReference type="EMBL" id="RKLT01000010">
    <property type="protein sequence ID" value="MBX0296807.1"/>
    <property type="molecule type" value="Genomic_DNA"/>
</dbReference>
<feature type="transmembrane region" description="Helical" evidence="1">
    <location>
        <begin position="16"/>
        <end position="36"/>
    </location>
</feature>
<name>A0AAW4PFG2_9EURY</name>
<organism evidence="2 3">
    <name type="scientific">Haloarcula nitratireducens</name>
    <dbReference type="NCBI Taxonomy" id="2487749"/>
    <lineage>
        <taxon>Archaea</taxon>
        <taxon>Methanobacteriati</taxon>
        <taxon>Methanobacteriota</taxon>
        <taxon>Stenosarchaea group</taxon>
        <taxon>Halobacteria</taxon>
        <taxon>Halobacteriales</taxon>
        <taxon>Haloarculaceae</taxon>
        <taxon>Haloarcula</taxon>
    </lineage>
</organism>